<evidence type="ECO:0000313" key="3">
    <source>
        <dbReference type="Proteomes" id="UP001263371"/>
    </source>
</evidence>
<keyword evidence="1" id="KW-1133">Transmembrane helix</keyword>
<reference evidence="2 3" key="1">
    <citation type="submission" date="2023-09" db="EMBL/GenBank/DDBJ databases">
        <title>Microbacterium fusihabitans sp. nov., Microbacterium phycihabitans sp. nov., and Microbacterium cervinum sp. nov., isolated from dried seaweeds of beach.</title>
        <authorList>
            <person name="Lee S.D."/>
        </authorList>
    </citation>
    <scope>NUCLEOTIDE SEQUENCE [LARGE SCALE GENOMIC DNA]</scope>
    <source>
        <strain evidence="2 3">KSW4-17</strain>
    </source>
</reference>
<keyword evidence="1" id="KW-0472">Membrane</keyword>
<sequence length="372" mass="41081">MDLRWLDAPAEEVAAALAVAGDRPRPSWVPTRRQVLLHVNNALVLWFASIALVSIGVQVDGVQDGRVTGNDVVAFVVVLGVLAVWLVGTFLLWRWAQRPVATRTRLRHARRDLTALANGFFPRPSAAATFSSLVTDHSVGVREHPRFASRDTEFGTVRARASRARAWQYVSVRLASAVPHLVLDSRTNGRGGELPASIDRGQRLRLEGDFDRSFHTYAPSGYGPDALYVLTPDVMAALVDHSPGFDVEMRDDRLVFFRGADADYTTAADWERVDAVLRHVVPRIAAHAESYVDERVRGQGAVERVARTRDADAWRPPHPLIAADGRRLQARTPQTGLGPVVARIAWFVFRGALYLVPLVFAFAGFMSIVDGR</sequence>
<feature type="transmembrane region" description="Helical" evidence="1">
    <location>
        <begin position="352"/>
        <end position="369"/>
    </location>
</feature>
<dbReference type="Proteomes" id="UP001263371">
    <property type="component" value="Unassembled WGS sequence"/>
</dbReference>
<keyword evidence="1" id="KW-0812">Transmembrane</keyword>
<feature type="transmembrane region" description="Helical" evidence="1">
    <location>
        <begin position="35"/>
        <end position="57"/>
    </location>
</feature>
<organism evidence="2 3">
    <name type="scientific">Microbacterium galbum</name>
    <dbReference type="NCBI Taxonomy" id="3075994"/>
    <lineage>
        <taxon>Bacteria</taxon>
        <taxon>Bacillati</taxon>
        <taxon>Actinomycetota</taxon>
        <taxon>Actinomycetes</taxon>
        <taxon>Micrococcales</taxon>
        <taxon>Microbacteriaceae</taxon>
        <taxon>Microbacterium</taxon>
    </lineage>
</organism>
<dbReference type="RefSeq" id="WP_315992897.1">
    <property type="nucleotide sequence ID" value="NZ_JAWDIS010000001.1"/>
</dbReference>
<gene>
    <name evidence="2" type="ORF">RWH45_00025</name>
</gene>
<feature type="transmembrane region" description="Helical" evidence="1">
    <location>
        <begin position="72"/>
        <end position="93"/>
    </location>
</feature>
<evidence type="ECO:0000256" key="1">
    <source>
        <dbReference type="SAM" id="Phobius"/>
    </source>
</evidence>
<proteinExistence type="predicted"/>
<evidence type="ECO:0008006" key="4">
    <source>
        <dbReference type="Google" id="ProtNLM"/>
    </source>
</evidence>
<accession>A0ABU3T2H2</accession>
<protein>
    <recommendedName>
        <fullName evidence="4">DUF3137 domain-containing protein</fullName>
    </recommendedName>
</protein>
<dbReference type="EMBL" id="JAWDIS010000001">
    <property type="protein sequence ID" value="MDU0365574.1"/>
    <property type="molecule type" value="Genomic_DNA"/>
</dbReference>
<comment type="caution">
    <text evidence="2">The sequence shown here is derived from an EMBL/GenBank/DDBJ whole genome shotgun (WGS) entry which is preliminary data.</text>
</comment>
<name>A0ABU3T2H2_9MICO</name>
<keyword evidence="3" id="KW-1185">Reference proteome</keyword>
<evidence type="ECO:0000313" key="2">
    <source>
        <dbReference type="EMBL" id="MDU0365574.1"/>
    </source>
</evidence>